<dbReference type="InterPro" id="IPR005260">
    <property type="entry name" value="Asp_kin_monofn"/>
</dbReference>
<feature type="domain" description="ACT" evidence="15">
    <location>
        <begin position="264"/>
        <end position="338"/>
    </location>
</feature>
<dbReference type="GO" id="GO:0009088">
    <property type="term" value="P:threonine biosynthetic process"/>
    <property type="evidence" value="ECO:0007669"/>
    <property type="project" value="UniProtKB-UniPathway"/>
</dbReference>
<keyword evidence="6 13" id="KW-0808">Transferase</keyword>
<evidence type="ECO:0000256" key="11">
    <source>
        <dbReference type="ARBA" id="ARBA00047872"/>
    </source>
</evidence>
<organism evidence="16">
    <name type="scientific">Desulfobacca acetoxidans</name>
    <dbReference type="NCBI Taxonomy" id="60893"/>
    <lineage>
        <taxon>Bacteria</taxon>
        <taxon>Pseudomonadati</taxon>
        <taxon>Thermodesulfobacteriota</taxon>
        <taxon>Desulfobaccia</taxon>
        <taxon>Desulfobaccales</taxon>
        <taxon>Desulfobaccaceae</taxon>
        <taxon>Desulfobacca</taxon>
    </lineage>
</organism>
<dbReference type="EC" id="2.7.2.4" evidence="13"/>
<dbReference type="PANTHER" id="PTHR21499:SF3">
    <property type="entry name" value="ASPARTOKINASE"/>
    <property type="match status" value="1"/>
</dbReference>
<dbReference type="FunFam" id="3.30.2130.10:FF:000002">
    <property type="entry name" value="Aspartokinase"/>
    <property type="match status" value="1"/>
</dbReference>
<dbReference type="CDD" id="cd04913">
    <property type="entry name" value="ACT_AKii-LysC-BS-like_1"/>
    <property type="match status" value="1"/>
</dbReference>
<protein>
    <recommendedName>
        <fullName evidence="13">Aspartokinase</fullName>
        <ecNumber evidence="13">2.7.2.4</ecNumber>
    </recommendedName>
</protein>
<dbReference type="Gene3D" id="3.40.1160.10">
    <property type="entry name" value="Acetylglutamate kinase-like"/>
    <property type="match status" value="1"/>
</dbReference>
<proteinExistence type="inferred from homology"/>
<dbReference type="InterPro" id="IPR001048">
    <property type="entry name" value="Asp/Glu/Uridylate_kinase"/>
</dbReference>
<evidence type="ECO:0000256" key="2">
    <source>
        <dbReference type="ARBA" id="ARBA00004986"/>
    </source>
</evidence>
<dbReference type="Gene3D" id="3.30.2130.10">
    <property type="entry name" value="VC0802-like"/>
    <property type="match status" value="1"/>
</dbReference>
<evidence type="ECO:0000256" key="13">
    <source>
        <dbReference type="RuleBase" id="RU003448"/>
    </source>
</evidence>
<dbReference type="CDD" id="cd04261">
    <property type="entry name" value="AAK_AKii-LysC-BS"/>
    <property type="match status" value="1"/>
</dbReference>
<dbReference type="Pfam" id="PF01842">
    <property type="entry name" value="ACT"/>
    <property type="match status" value="1"/>
</dbReference>
<dbReference type="NCBIfam" id="NF005154">
    <property type="entry name" value="PRK06635.1-2"/>
    <property type="match status" value="1"/>
</dbReference>
<dbReference type="InterPro" id="IPR045865">
    <property type="entry name" value="ACT-like_dom_sf"/>
</dbReference>
<gene>
    <name evidence="16" type="ORF">ENV52_07775</name>
</gene>
<evidence type="ECO:0000256" key="1">
    <source>
        <dbReference type="ARBA" id="ARBA00004766"/>
    </source>
</evidence>
<keyword evidence="8 13" id="KW-0418">Kinase</keyword>
<comment type="pathway">
    <text evidence="3 14">Amino-acid biosynthesis; L-threonine biosynthesis; L-threonine from L-aspartate: step 1/5.</text>
</comment>
<feature type="binding site" evidence="12">
    <location>
        <position position="184"/>
    </location>
    <ligand>
        <name>ATP</name>
        <dbReference type="ChEBI" id="CHEBI:30616"/>
    </ligand>
</feature>
<evidence type="ECO:0000256" key="9">
    <source>
        <dbReference type="ARBA" id="ARBA00022840"/>
    </source>
</evidence>
<dbReference type="CDD" id="cd04923">
    <property type="entry name" value="ACT_AK-LysC-DapG-like_2"/>
    <property type="match status" value="1"/>
</dbReference>
<evidence type="ECO:0000256" key="6">
    <source>
        <dbReference type="ARBA" id="ARBA00022679"/>
    </source>
</evidence>
<dbReference type="GO" id="GO:0004072">
    <property type="term" value="F:aspartate kinase activity"/>
    <property type="evidence" value="ECO:0007669"/>
    <property type="project" value="UniProtKB-EC"/>
</dbReference>
<feature type="domain" description="ACT" evidence="15">
    <location>
        <begin position="344"/>
        <end position="417"/>
    </location>
</feature>
<keyword evidence="9 12" id="KW-0067">ATP-binding</keyword>
<dbReference type="EMBL" id="DTGR01000125">
    <property type="protein sequence ID" value="HHS29582.1"/>
    <property type="molecule type" value="Genomic_DNA"/>
</dbReference>
<dbReference type="NCBIfam" id="TIGR00656">
    <property type="entry name" value="asp_kin_monofn"/>
    <property type="match status" value="1"/>
</dbReference>
<dbReference type="SUPFAM" id="SSF55021">
    <property type="entry name" value="ACT-like"/>
    <property type="match status" value="2"/>
</dbReference>
<evidence type="ECO:0000256" key="4">
    <source>
        <dbReference type="ARBA" id="ARBA00010122"/>
    </source>
</evidence>
<evidence type="ECO:0000259" key="15">
    <source>
        <dbReference type="PROSITE" id="PS51671"/>
    </source>
</evidence>
<dbReference type="GO" id="GO:0005524">
    <property type="term" value="F:ATP binding"/>
    <property type="evidence" value="ECO:0007669"/>
    <property type="project" value="UniProtKB-KW"/>
</dbReference>
<dbReference type="InterPro" id="IPR002912">
    <property type="entry name" value="ACT_dom"/>
</dbReference>
<accession>A0A7V6A3J1</accession>
<dbReference type="NCBIfam" id="NF005155">
    <property type="entry name" value="PRK06635.1-4"/>
    <property type="match status" value="1"/>
</dbReference>
<dbReference type="PRINTS" id="PR00474">
    <property type="entry name" value="GLU5KINASE"/>
</dbReference>
<dbReference type="InterPro" id="IPR036393">
    <property type="entry name" value="AceGlu_kinase-like_sf"/>
</dbReference>
<keyword evidence="5 14" id="KW-0028">Amino-acid biosynthesis</keyword>
<evidence type="ECO:0000256" key="12">
    <source>
        <dbReference type="PIRSR" id="PIRSR000726-1"/>
    </source>
</evidence>
<dbReference type="GO" id="GO:0009090">
    <property type="term" value="P:homoserine biosynthetic process"/>
    <property type="evidence" value="ECO:0007669"/>
    <property type="project" value="TreeGrafter"/>
</dbReference>
<feature type="binding site" evidence="12">
    <location>
        <begin position="173"/>
        <end position="174"/>
    </location>
    <ligand>
        <name>ATP</name>
        <dbReference type="ChEBI" id="CHEBI:30616"/>
    </ligand>
</feature>
<sequence length="417" mass="44671">MPLIVQKYGGTSVANPDRIANVANRVMKGVMDGNKMVVVLSAMSGETDRLINLARELSDPPDPRELDVLLATGEQVTVSLFSMFLRSQGVAATSLLGHQACIYTDRAYGRARIVGIDTGRIREELKKGRVVTVAGFQGVDEVGNITTLGRGGSDTTAVAVAAALKADLCEIYTDVDGVYTTDPRVCEKARLLEKISYDEMLEMASLGAKVLEIRSVGFAKQYRVPLRVRSTFSTHPGTLVCMEDEEMEAIPVSGVAFSRNEARVSITRLPDKPGIAVRFFEPVAAANIVVDLIIQNTSVDGLADITFTVPKSDLAKTLEIVRGVAKEVGAGEVVSDEAIAKVSIVGVGMRNNAGIASRMFNALAASGINIMMISTSEIKISCVIEDKYTELAVRVLHDAFGLEGSAPGKKEKSESQR</sequence>
<dbReference type="NCBIfam" id="TIGR00657">
    <property type="entry name" value="asp_kinases"/>
    <property type="match status" value="1"/>
</dbReference>
<name>A0A7V6A3J1_9BACT</name>
<dbReference type="InterPro" id="IPR001057">
    <property type="entry name" value="Glu/AcGlu_kinase"/>
</dbReference>
<dbReference type="InterPro" id="IPR054352">
    <property type="entry name" value="ACT_Aspartokinase"/>
</dbReference>
<dbReference type="AlphaFoldDB" id="A0A7V6A3J1"/>
<dbReference type="Pfam" id="PF22468">
    <property type="entry name" value="ACT_9"/>
    <property type="match status" value="1"/>
</dbReference>
<evidence type="ECO:0000256" key="3">
    <source>
        <dbReference type="ARBA" id="ARBA00005139"/>
    </source>
</evidence>
<comment type="catalytic activity">
    <reaction evidence="11 13">
        <text>L-aspartate + ATP = 4-phospho-L-aspartate + ADP</text>
        <dbReference type="Rhea" id="RHEA:23776"/>
        <dbReference type="ChEBI" id="CHEBI:29991"/>
        <dbReference type="ChEBI" id="CHEBI:30616"/>
        <dbReference type="ChEBI" id="CHEBI:57535"/>
        <dbReference type="ChEBI" id="CHEBI:456216"/>
        <dbReference type="EC" id="2.7.2.4"/>
    </reaction>
</comment>
<feature type="binding site" evidence="12">
    <location>
        <position position="47"/>
    </location>
    <ligand>
        <name>substrate</name>
    </ligand>
</feature>
<dbReference type="UniPathway" id="UPA00050">
    <property type="reaction ID" value="UER00461"/>
</dbReference>
<feature type="binding site" evidence="12">
    <location>
        <begin position="7"/>
        <end position="10"/>
    </location>
    <ligand>
        <name>ATP</name>
        <dbReference type="ChEBI" id="CHEBI:30616"/>
    </ligand>
</feature>
<evidence type="ECO:0000256" key="8">
    <source>
        <dbReference type="ARBA" id="ARBA00022777"/>
    </source>
</evidence>
<comment type="pathway">
    <text evidence="1 14">Amino-acid biosynthesis; L-lysine biosynthesis via DAP pathway; (S)-tetrahydrodipicolinate from L-aspartate: step 1/4.</text>
</comment>
<dbReference type="UniPathway" id="UPA00034">
    <property type="reaction ID" value="UER00015"/>
</dbReference>
<evidence type="ECO:0000256" key="7">
    <source>
        <dbReference type="ARBA" id="ARBA00022741"/>
    </source>
</evidence>
<feature type="binding site" evidence="12">
    <location>
        <begin position="209"/>
        <end position="210"/>
    </location>
    <ligand>
        <name>ATP</name>
        <dbReference type="ChEBI" id="CHEBI:30616"/>
    </ligand>
</feature>
<keyword evidence="7 12" id="KW-0547">Nucleotide-binding</keyword>
<dbReference type="GO" id="GO:0009089">
    <property type="term" value="P:lysine biosynthetic process via diaminopimelate"/>
    <property type="evidence" value="ECO:0007669"/>
    <property type="project" value="UniProtKB-UniPathway"/>
</dbReference>
<dbReference type="PIRSF" id="PIRSF000726">
    <property type="entry name" value="Asp_kin"/>
    <property type="match status" value="1"/>
</dbReference>
<dbReference type="UniPathway" id="UPA00051">
    <property type="reaction ID" value="UER00462"/>
</dbReference>
<comment type="caution">
    <text evidence="16">The sequence shown here is derived from an EMBL/GenBank/DDBJ whole genome shotgun (WGS) entry which is preliminary data.</text>
</comment>
<evidence type="ECO:0000313" key="16">
    <source>
        <dbReference type="EMBL" id="HHS29582.1"/>
    </source>
</evidence>
<reference evidence="16" key="1">
    <citation type="journal article" date="2020" name="mSystems">
        <title>Genome- and Community-Level Interaction Insights into Carbon Utilization and Element Cycling Functions of Hydrothermarchaeota in Hydrothermal Sediment.</title>
        <authorList>
            <person name="Zhou Z."/>
            <person name="Liu Y."/>
            <person name="Xu W."/>
            <person name="Pan J."/>
            <person name="Luo Z.H."/>
            <person name="Li M."/>
        </authorList>
    </citation>
    <scope>NUCLEOTIDE SEQUENCE [LARGE SCALE GENOMIC DNA]</scope>
    <source>
        <strain evidence="16">SpSt-767</strain>
    </source>
</reference>
<dbReference type="InterPro" id="IPR018042">
    <property type="entry name" value="Aspartate_kinase_CS"/>
</dbReference>
<dbReference type="InterPro" id="IPR001341">
    <property type="entry name" value="Asp_kinase"/>
</dbReference>
<dbReference type="SUPFAM" id="SSF53633">
    <property type="entry name" value="Carbamate kinase-like"/>
    <property type="match status" value="1"/>
</dbReference>
<feature type="binding site" evidence="12">
    <location>
        <position position="179"/>
    </location>
    <ligand>
        <name>ATP</name>
        <dbReference type="ChEBI" id="CHEBI:30616"/>
    </ligand>
</feature>
<comment type="pathway">
    <text evidence="2 14">Amino-acid biosynthesis; L-methionine biosynthesis via de novo pathway; L-homoserine from L-aspartate: step 1/3.</text>
</comment>
<dbReference type="GO" id="GO:0005829">
    <property type="term" value="C:cytosol"/>
    <property type="evidence" value="ECO:0007669"/>
    <property type="project" value="TreeGrafter"/>
</dbReference>
<keyword evidence="10" id="KW-0457">Lysine biosynthesis</keyword>
<dbReference type="FunFam" id="3.40.1160.10:FF:000002">
    <property type="entry name" value="Aspartokinase"/>
    <property type="match status" value="1"/>
</dbReference>
<feature type="binding site" evidence="12">
    <location>
        <position position="74"/>
    </location>
    <ligand>
        <name>substrate</name>
    </ligand>
</feature>
<dbReference type="Pfam" id="PF00696">
    <property type="entry name" value="AA_kinase"/>
    <property type="match status" value="1"/>
</dbReference>
<evidence type="ECO:0000256" key="5">
    <source>
        <dbReference type="ARBA" id="ARBA00022605"/>
    </source>
</evidence>
<evidence type="ECO:0000256" key="10">
    <source>
        <dbReference type="ARBA" id="ARBA00023154"/>
    </source>
</evidence>
<dbReference type="PROSITE" id="PS51671">
    <property type="entry name" value="ACT"/>
    <property type="match status" value="2"/>
</dbReference>
<comment type="similarity">
    <text evidence="4 13">Belongs to the aspartokinase family.</text>
</comment>
<evidence type="ECO:0000256" key="14">
    <source>
        <dbReference type="RuleBase" id="RU004249"/>
    </source>
</evidence>
<dbReference type="PANTHER" id="PTHR21499">
    <property type="entry name" value="ASPARTATE KINASE"/>
    <property type="match status" value="1"/>
</dbReference>
<dbReference type="PROSITE" id="PS00324">
    <property type="entry name" value="ASPARTOKINASE"/>
    <property type="match status" value="1"/>
</dbReference>
<dbReference type="InterPro" id="IPR041740">
    <property type="entry name" value="AKii-LysC-BS"/>
</dbReference>